<gene>
    <name evidence="1" type="ORF">LAKU_28c00160</name>
</gene>
<comment type="caution">
    <text evidence="1">The sequence shown here is derived from an EMBL/GenBank/DDBJ whole genome shotgun (WGS) entry which is preliminary data.</text>
</comment>
<evidence type="ECO:0000313" key="1">
    <source>
        <dbReference type="EMBL" id="KDB00384.1"/>
    </source>
</evidence>
<sequence length="290" mass="34423">MLPILIKYINPKHIDDFINGNIHLTPLKNFRIPNENTSEKINDEFEGYLVMRASSKHDDFSLIYNGKEISQYLIDDSYGHSVEAKFTSEDSGKWGIFSCTILDLEDKKIATNPLSKSVKFSILENKFLIYEKIKIRKNFLESLYKEVGNNERIPVLIYPSFLNVLKKRSNYVANKIMFGPVHYYNNYDKTNYDNNDKFEKKQLHVIFEKSSMYKHQREFRIAMMKDCTKKENSSFNIGNTQKNTFVYKSKIPNIEFVFISTLNYKRIKKECIKKHFLFYPYKMLKLINHN</sequence>
<protein>
    <submittedName>
        <fullName evidence="1">Uncharacterized protein</fullName>
    </submittedName>
</protein>
<dbReference type="Proteomes" id="UP000026921">
    <property type="component" value="Unassembled WGS sequence"/>
</dbReference>
<evidence type="ECO:0000313" key="2">
    <source>
        <dbReference type="Proteomes" id="UP000026921"/>
    </source>
</evidence>
<reference evidence="1 2" key="1">
    <citation type="journal article" date="2015" name="Stand. Genomic Sci.">
        <title>High quality draft genome of Lactobacillus kunkeei EFB6, isolated from a German European foulbrood outbreak of honeybees.</title>
        <authorList>
            <person name="Djukic M."/>
            <person name="Poehlein A."/>
            <person name="Strauss J."/>
            <person name="Tann F.J."/>
            <person name="Leimbach A."/>
            <person name="Hoppert M."/>
            <person name="Daniel R."/>
        </authorList>
    </citation>
    <scope>NUCLEOTIDE SEQUENCE [LARGE SCALE GENOMIC DNA]</scope>
    <source>
        <strain evidence="1 2">EFB6</strain>
    </source>
</reference>
<name>A0A837B012_9LACO</name>
<dbReference type="EMBL" id="AZBY01000028">
    <property type="protein sequence ID" value="KDB00384.1"/>
    <property type="molecule type" value="Genomic_DNA"/>
</dbReference>
<dbReference type="AlphaFoldDB" id="A0A837B012"/>
<organism evidence="1 2">
    <name type="scientific">Apilactobacillus kunkeei EFB6</name>
    <dbReference type="NCBI Taxonomy" id="1419324"/>
    <lineage>
        <taxon>Bacteria</taxon>
        <taxon>Bacillati</taxon>
        <taxon>Bacillota</taxon>
        <taxon>Bacilli</taxon>
        <taxon>Lactobacillales</taxon>
        <taxon>Lactobacillaceae</taxon>
        <taxon>Apilactobacillus</taxon>
    </lineage>
</organism>
<proteinExistence type="predicted"/>
<accession>A0A837B012</accession>